<dbReference type="SUPFAM" id="SSF48452">
    <property type="entry name" value="TPR-like"/>
    <property type="match status" value="2"/>
</dbReference>
<dbReference type="AlphaFoldDB" id="A0A2X0QX95"/>
<dbReference type="Gene3D" id="3.40.50.300">
    <property type="entry name" value="P-loop containing nucleotide triphosphate hydrolases"/>
    <property type="match status" value="1"/>
</dbReference>
<name>A0A2X0QX95_9PROT</name>
<keyword evidence="2" id="KW-0802">TPR repeat</keyword>
<organism evidence="5">
    <name type="scientific">Candidatus Nitrotoga fabula</name>
    <dbReference type="NCBI Taxonomy" id="2182327"/>
    <lineage>
        <taxon>Bacteria</taxon>
        <taxon>Pseudomonadati</taxon>
        <taxon>Pseudomonadota</taxon>
        <taxon>Betaproteobacteria</taxon>
        <taxon>Nitrosomonadales</taxon>
        <taxon>Gallionellaceae</taxon>
        <taxon>Candidatus Nitrotoga</taxon>
    </lineage>
</organism>
<dbReference type="Pfam" id="PF02810">
    <property type="entry name" value="SEC-C"/>
    <property type="match status" value="1"/>
</dbReference>
<dbReference type="InterPro" id="IPR056681">
    <property type="entry name" value="DUF7779"/>
</dbReference>
<sequence>MTHVNIFLSTVSAEFRSYRNALRHYLERPNVTVKVQEDFIATGSETLDKLDEYIRQCDAVIHLVGDMTGALAQPPSLAMIRTRYTDLGQNLPPLIDFLQPDAQALSYTQWEAWLALYHRKTLIIAVPTRDAERDAGYTLVKEQRSLQQQHLARLAAFERYPEIEFANTGRLAAEVLRSKIHDILDQAGAVVRPCHLPNASIRDQFMGRDDWLEKLSQTLGPVPDKAGSPAVALVLSGLGGIGKTRLALEYAWRHADSYSALLFVEADTATALQSNLAALTQFSILNLLEQTETDEGKKRDAALSWLNRHPGWLVILDNVDSEVSASAVEDLIARLSGGHIVVTSRLSNYSNTVTVLPVKVLSETAASAFLLRRTDGKRRPQPDDHQHAEALARELDCLPLALEQAGAYIAKGRLTLEKYLQEWSGKRDELLKWNHPRLMNYPTSVFVTWETSFDQLGESAQQLLQRLAWLSPAPIPEALLDVPIPHVAGEGNPFTDLAELEAYSLITRATDSPNFTIHKLVQEVTRLQLNDPEQRHLNEMLQWLNAAFNGDPQDVNTWLVLEPLAPHALTIVHYADEQGIPDPTIGLMTRLGSMYHKNALYAEAEPMMRRALTIDEASFGPEHPNVATGLNNLALLLKDTNRLTEAEPLMRRALAIDEASFGAKNPEVATDLNNLAQLLQDTNRMAEAEPLMRRALAIDEASFGAKHPNVAIRLNNLAGLLKNTNRLAEAEPLMRRALAINEASFGPEHPRVATGLNNLALLLKYTNRMTEAEPLMRRALAIDEASFGAEHPNVATNLNNLAGLLKKTNRLAEAEPMMRRALTIFEASFGSEHPNVAINLSNLAQLLKDTKRLAEAEPMMRRALAIDETSFGAKHPNVAIRLNNLALLLKATNRLAEAEPMMRRALTIDEASFGAEHPGVATDLINLAQLLKDIKRLDEAEPLLRRALAIFEASFGTEHPYTKTVFQNYVLLGQNLGWSEHQIIKAAGYSDHPLTPFQQAVYERETVKSMQAKVGRNDPCPCRSGKKFKKCCGLTANLH</sequence>
<evidence type="ECO:0000259" key="3">
    <source>
        <dbReference type="Pfam" id="PF13271"/>
    </source>
</evidence>
<dbReference type="Pfam" id="PF25000">
    <property type="entry name" value="DUF7779"/>
    <property type="match status" value="1"/>
</dbReference>
<dbReference type="SMART" id="SM00028">
    <property type="entry name" value="TPR"/>
    <property type="match status" value="9"/>
</dbReference>
<keyword evidence="1" id="KW-0677">Repeat</keyword>
<dbReference type="InterPro" id="IPR019734">
    <property type="entry name" value="TPR_rpt"/>
</dbReference>
<dbReference type="InterPro" id="IPR027417">
    <property type="entry name" value="P-loop_NTPase"/>
</dbReference>
<dbReference type="InterPro" id="IPR025139">
    <property type="entry name" value="DUF4062"/>
</dbReference>
<gene>
    <name evidence="5" type="ORF">NITFAB_1910</name>
</gene>
<dbReference type="PRINTS" id="PR00381">
    <property type="entry name" value="KINESINLIGHT"/>
</dbReference>
<dbReference type="EMBL" id="LS423452">
    <property type="protein sequence ID" value="SPS06320.1"/>
    <property type="molecule type" value="Genomic_DNA"/>
</dbReference>
<dbReference type="Pfam" id="PF13424">
    <property type="entry name" value="TPR_12"/>
    <property type="match status" value="4"/>
</dbReference>
<dbReference type="Gene3D" id="3.10.450.50">
    <property type="match status" value="1"/>
</dbReference>
<proteinExistence type="predicted"/>
<dbReference type="Pfam" id="PF13374">
    <property type="entry name" value="TPR_10"/>
    <property type="match status" value="1"/>
</dbReference>
<evidence type="ECO:0000313" key="5">
    <source>
        <dbReference type="EMBL" id="SPS06320.1"/>
    </source>
</evidence>
<dbReference type="SUPFAM" id="SSF52540">
    <property type="entry name" value="P-loop containing nucleoside triphosphate hydrolases"/>
    <property type="match status" value="1"/>
</dbReference>
<evidence type="ECO:0000256" key="1">
    <source>
        <dbReference type="ARBA" id="ARBA00022737"/>
    </source>
</evidence>
<protein>
    <submittedName>
        <fullName evidence="5">Tetratricopeptide TPR_2 repeat protein</fullName>
    </submittedName>
</protein>
<dbReference type="InterPro" id="IPR011990">
    <property type="entry name" value="TPR-like_helical_dom_sf"/>
</dbReference>
<feature type="domain" description="DUF7779" evidence="4">
    <location>
        <begin position="452"/>
        <end position="532"/>
    </location>
</feature>
<accession>A0A2X0QX95</accession>
<dbReference type="PANTHER" id="PTHR45641:SF19">
    <property type="entry name" value="NEPHROCYSTIN-3"/>
    <property type="match status" value="1"/>
</dbReference>
<dbReference type="InterPro" id="IPR004027">
    <property type="entry name" value="SEC_C_motif"/>
</dbReference>
<dbReference type="Pfam" id="PF13271">
    <property type="entry name" value="DUF4062"/>
    <property type="match status" value="1"/>
</dbReference>
<dbReference type="PANTHER" id="PTHR45641">
    <property type="entry name" value="TETRATRICOPEPTIDE REPEAT PROTEIN (AFU_ORTHOLOGUE AFUA_6G03870)"/>
    <property type="match status" value="1"/>
</dbReference>
<feature type="domain" description="DUF4062" evidence="3">
    <location>
        <begin position="6"/>
        <end position="71"/>
    </location>
</feature>
<reference evidence="5" key="1">
    <citation type="submission" date="2018-05" db="EMBL/GenBank/DDBJ databases">
        <authorList>
            <person name="Lanie J.A."/>
            <person name="Ng W.-L."/>
            <person name="Kazmierczak K.M."/>
            <person name="Andrzejewski T.M."/>
            <person name="Davidsen T.M."/>
            <person name="Wayne K.J."/>
            <person name="Tettelin H."/>
            <person name="Glass J.I."/>
            <person name="Rusch D."/>
            <person name="Podicherti R."/>
            <person name="Tsui H.-C.T."/>
            <person name="Winkler M.E."/>
        </authorList>
    </citation>
    <scope>NUCLEOTIDE SEQUENCE</scope>
    <source>
        <strain evidence="5">KNB</strain>
    </source>
</reference>
<evidence type="ECO:0000256" key="2">
    <source>
        <dbReference type="ARBA" id="ARBA00022803"/>
    </source>
</evidence>
<evidence type="ECO:0000259" key="4">
    <source>
        <dbReference type="Pfam" id="PF25000"/>
    </source>
</evidence>
<dbReference type="Gene3D" id="1.25.40.10">
    <property type="entry name" value="Tetratricopeptide repeat domain"/>
    <property type="match status" value="3"/>
</dbReference>
<dbReference type="SUPFAM" id="SSF103642">
    <property type="entry name" value="Sec-C motif"/>
    <property type="match status" value="1"/>
</dbReference>